<comment type="similarity">
    <text evidence="1">Belongs to the peptidase C48 family.</text>
</comment>
<keyword evidence="2 7" id="KW-0645">Protease</keyword>
<dbReference type="Pfam" id="PF02902">
    <property type="entry name" value="Peptidase_C48"/>
    <property type="match status" value="1"/>
</dbReference>
<keyword evidence="4" id="KW-0788">Thiol protease</keyword>
<feature type="region of interest" description="Disordered" evidence="5">
    <location>
        <begin position="106"/>
        <end position="126"/>
    </location>
</feature>
<proteinExistence type="inferred from homology"/>
<keyword evidence="8" id="KW-1185">Reference proteome</keyword>
<evidence type="ECO:0000256" key="4">
    <source>
        <dbReference type="ARBA" id="ARBA00022807"/>
    </source>
</evidence>
<dbReference type="Gene3D" id="3.40.395.10">
    <property type="entry name" value="Adenoviral Proteinase, Chain A"/>
    <property type="match status" value="1"/>
</dbReference>
<feature type="compositionally biased region" description="Basic and acidic residues" evidence="5">
    <location>
        <begin position="473"/>
        <end position="487"/>
    </location>
</feature>
<sequence>MTSVRGAVNKVSYSIAGFVHAHDYNVVERHSRNQENGDIITKRIKLDSDVESNKPAAHQESHQVAVVSSSHKANLVWIDESTRVAHWHQIAVLVRALKDLSKNIQKGQGRNETGLPGPQPDDDRRSPRLYHLRIHLGTFQQTAAILESIYSHTFLARLKEKFTFPQTTMDYETSPGEHLAIASAKVFLDNPPKECFSALFEAGVTPRVIKGVSADLGAIASQMPMPGLVQRAGFVGKVIKFFRGRDSFGCDASDDVVDHVDTKMPGSFPDTQPKSGLAEEEASNARVELEERIRKKKETSRSYTPVAQTDTYSYIKDHLAEMETKVKSSYRDKSSQKGSQGAPPKPISTIATRKDGQLSPALKRLQKSRYMKRVHFSPPAKQPSPSPMRPAGFLSKIFRSRGEIAVSSPLRHFGSERPLGDAQTDGSLDSRNSKDPDQELGTECQADDASGDGSDVDVIDKCKTRLVRHLNESLKEREASRSSDHGEPPAPIGNPLGLPELDGLKISDDKEGELDDLSAALQLMLDEGEARQREEEARKAKEAEQERLRKTGGLRIPRKRLVTSLPSNWIARVQSTTRAPPNQVLTQTAESVDLRRHDFLKVVPPTEWLNDEIVNGSLQWLDRYVNEAAGAPEVRSTKRVCLAMNSFFYKRLEDSGVQNTERALRRFGVSKTNFLNLETILMPICKNNHWTLLVVRPQKRTVSHMDSLNPRGSAVHTKRALDWIKALLGDDFKTTEWQTVQHQAPVQDNGYDCGVFTITNGMCLALGLNAADAYSNEELPLQRLRIAGMLLNKGFSGEFDLAGL</sequence>
<evidence type="ECO:0000256" key="5">
    <source>
        <dbReference type="SAM" id="MobiDB-lite"/>
    </source>
</evidence>
<evidence type="ECO:0000256" key="1">
    <source>
        <dbReference type="ARBA" id="ARBA00005234"/>
    </source>
</evidence>
<feature type="region of interest" description="Disordered" evidence="5">
    <location>
        <begin position="266"/>
        <end position="286"/>
    </location>
</feature>
<reference evidence="7 8" key="1">
    <citation type="journal article" date="2020" name="Phytopathology">
        <title>Genome Sequence Resources of Colletotrichum truncatum, C. plurivorum, C. musicola, and C. sojae: Four Species Pathogenic to Soybean (Glycine max).</title>
        <authorList>
            <person name="Rogerio F."/>
            <person name="Boufleur T.R."/>
            <person name="Ciampi-Guillardi M."/>
            <person name="Sukno S.A."/>
            <person name="Thon M.R."/>
            <person name="Massola Junior N.S."/>
            <person name="Baroncelli R."/>
        </authorList>
    </citation>
    <scope>NUCLEOTIDE SEQUENCE [LARGE SCALE GENOMIC DNA]</scope>
    <source>
        <strain evidence="7 8">LFN0009</strain>
    </source>
</reference>
<dbReference type="PROSITE" id="PS50600">
    <property type="entry name" value="ULP_PROTEASE"/>
    <property type="match status" value="1"/>
</dbReference>
<evidence type="ECO:0000259" key="6">
    <source>
        <dbReference type="PROSITE" id="PS50600"/>
    </source>
</evidence>
<protein>
    <submittedName>
        <fullName evidence="7">Ulp1 protease family protein</fullName>
    </submittedName>
</protein>
<dbReference type="EMBL" id="WIGN01000001">
    <property type="protein sequence ID" value="KAF6821642.1"/>
    <property type="molecule type" value="Genomic_DNA"/>
</dbReference>
<dbReference type="InterPro" id="IPR038765">
    <property type="entry name" value="Papain-like_cys_pep_sf"/>
</dbReference>
<dbReference type="PANTHER" id="PTHR12606:SF141">
    <property type="entry name" value="GH15225P-RELATED"/>
    <property type="match status" value="1"/>
</dbReference>
<feature type="region of interest" description="Disordered" evidence="5">
    <location>
        <begin position="409"/>
        <end position="456"/>
    </location>
</feature>
<dbReference type="AlphaFoldDB" id="A0A8H6N5Z1"/>
<feature type="region of interest" description="Disordered" evidence="5">
    <location>
        <begin position="473"/>
        <end position="506"/>
    </location>
</feature>
<dbReference type="SUPFAM" id="SSF54001">
    <property type="entry name" value="Cysteine proteinases"/>
    <property type="match status" value="1"/>
</dbReference>
<name>A0A8H6N5Z1_9PEZI</name>
<organism evidence="7 8">
    <name type="scientific">Colletotrichum sojae</name>
    <dbReference type="NCBI Taxonomy" id="2175907"/>
    <lineage>
        <taxon>Eukaryota</taxon>
        <taxon>Fungi</taxon>
        <taxon>Dikarya</taxon>
        <taxon>Ascomycota</taxon>
        <taxon>Pezizomycotina</taxon>
        <taxon>Sordariomycetes</taxon>
        <taxon>Hypocreomycetidae</taxon>
        <taxon>Glomerellales</taxon>
        <taxon>Glomerellaceae</taxon>
        <taxon>Colletotrichum</taxon>
        <taxon>Colletotrichum orchidearum species complex</taxon>
    </lineage>
</organism>
<accession>A0A8H6N5Z1</accession>
<dbReference type="PANTHER" id="PTHR12606">
    <property type="entry name" value="SENTRIN/SUMO-SPECIFIC PROTEASE"/>
    <property type="match status" value="1"/>
</dbReference>
<evidence type="ECO:0000313" key="8">
    <source>
        <dbReference type="Proteomes" id="UP000652219"/>
    </source>
</evidence>
<gene>
    <name evidence="7" type="ORF">CSOJ01_00145</name>
</gene>
<dbReference type="GO" id="GO:0005634">
    <property type="term" value="C:nucleus"/>
    <property type="evidence" value="ECO:0007669"/>
    <property type="project" value="TreeGrafter"/>
</dbReference>
<feature type="region of interest" description="Disordered" evidence="5">
    <location>
        <begin position="325"/>
        <end position="370"/>
    </location>
</feature>
<dbReference type="Proteomes" id="UP000652219">
    <property type="component" value="Unassembled WGS sequence"/>
</dbReference>
<evidence type="ECO:0000313" key="7">
    <source>
        <dbReference type="EMBL" id="KAF6821642.1"/>
    </source>
</evidence>
<keyword evidence="3" id="KW-0378">Hydrolase</keyword>
<dbReference type="GO" id="GO:0016926">
    <property type="term" value="P:protein desumoylation"/>
    <property type="evidence" value="ECO:0007669"/>
    <property type="project" value="TreeGrafter"/>
</dbReference>
<evidence type="ECO:0000256" key="3">
    <source>
        <dbReference type="ARBA" id="ARBA00022801"/>
    </source>
</evidence>
<evidence type="ECO:0000256" key="2">
    <source>
        <dbReference type="ARBA" id="ARBA00022670"/>
    </source>
</evidence>
<dbReference type="InterPro" id="IPR003653">
    <property type="entry name" value="Peptidase_C48_C"/>
</dbReference>
<feature type="domain" description="Ubiquitin-like protease family profile" evidence="6">
    <location>
        <begin position="592"/>
        <end position="764"/>
    </location>
</feature>
<comment type="caution">
    <text evidence="7">The sequence shown here is derived from an EMBL/GenBank/DDBJ whole genome shotgun (WGS) entry which is preliminary data.</text>
</comment>
<dbReference type="GO" id="GO:0016929">
    <property type="term" value="F:deSUMOylase activity"/>
    <property type="evidence" value="ECO:0007669"/>
    <property type="project" value="TreeGrafter"/>
</dbReference>
<dbReference type="GO" id="GO:0006508">
    <property type="term" value="P:proteolysis"/>
    <property type="evidence" value="ECO:0007669"/>
    <property type="project" value="UniProtKB-KW"/>
</dbReference>
<feature type="compositionally biased region" description="Acidic residues" evidence="5">
    <location>
        <begin position="445"/>
        <end position="456"/>
    </location>
</feature>
<feature type="compositionally biased region" description="Basic and acidic residues" evidence="5">
    <location>
        <begin position="325"/>
        <end position="335"/>
    </location>
</feature>